<evidence type="ECO:0000259" key="2">
    <source>
        <dbReference type="Pfam" id="PF06030"/>
    </source>
</evidence>
<dbReference type="Pfam" id="PF11797">
    <property type="entry name" value="WxLIP_HBD"/>
    <property type="match status" value="1"/>
</dbReference>
<evidence type="ECO:0000256" key="1">
    <source>
        <dbReference type="SAM" id="Phobius"/>
    </source>
</evidence>
<evidence type="ECO:0000313" key="5">
    <source>
        <dbReference type="Proteomes" id="UP000504756"/>
    </source>
</evidence>
<gene>
    <name evidence="4" type="ORF">ikelab_07870</name>
</gene>
<organism evidence="4 5">
    <name type="scientific">Lactococcus garvieae</name>
    <dbReference type="NCBI Taxonomy" id="1363"/>
    <lineage>
        <taxon>Bacteria</taxon>
        <taxon>Bacillati</taxon>
        <taxon>Bacillota</taxon>
        <taxon>Bacilli</taxon>
        <taxon>Lactobacillales</taxon>
        <taxon>Streptococcaceae</taxon>
        <taxon>Lactococcus</taxon>
    </lineage>
</organism>
<sequence>MNAHAEEGAGFTVTPVLGKGQTDPAAGYFSIKGEKNTSYPVTVAVQNLTENETQDFDVQLVQATTSNNGHIDYTPSSKKMEAGGLSLKDLVEDKKATQKVTVAAGQTKNITFNLKLPQDNMKGTVLGSVYVRKVPQETAKSKGVGVRNAFAMTIPVIISEDFNKKITPKLELTNAQMKSDTGVPKVVGEVSNQAPSMFGQIKVDAWVTEKGKTDKLYQSQSEKYEMAPYSSFEYTIDTNNHLLKPGKYTYHMLMKSGDKSFDMARDFTVDSKNRETVNSKLLEGEKSNTNLWWLIAAGVGISIIIFLVAFGLGKRKGNTDENEDE</sequence>
<dbReference type="Proteomes" id="UP000504756">
    <property type="component" value="Unassembled WGS sequence"/>
</dbReference>
<dbReference type="Gene3D" id="2.60.40.1710">
    <property type="entry name" value="Subtilisin-like superfamily"/>
    <property type="match status" value="1"/>
</dbReference>
<feature type="transmembrane region" description="Helical" evidence="1">
    <location>
        <begin position="291"/>
        <end position="312"/>
    </location>
</feature>
<name>A0A6L2ZU12_9LACT</name>
<feature type="domain" description="WxL Interacting Protein peptidoglycan binding" evidence="2">
    <location>
        <begin position="11"/>
        <end position="132"/>
    </location>
</feature>
<accession>A0A6L2ZU12</accession>
<dbReference type="EMBL" id="BLXU01000004">
    <property type="protein sequence ID" value="GFO51512.1"/>
    <property type="molecule type" value="Genomic_DNA"/>
</dbReference>
<dbReference type="AlphaFoldDB" id="A0A6L2ZU12"/>
<comment type="caution">
    <text evidence="4">The sequence shown here is derived from an EMBL/GenBank/DDBJ whole genome shotgun (WGS) entry which is preliminary data.</text>
</comment>
<protein>
    <submittedName>
        <fullName evidence="4">Cell surface protein</fullName>
    </submittedName>
</protein>
<dbReference type="InterPro" id="IPR010317">
    <property type="entry name" value="WxLIP_PGBD"/>
</dbReference>
<proteinExistence type="predicted"/>
<evidence type="ECO:0000313" key="4">
    <source>
        <dbReference type="EMBL" id="GFO51512.1"/>
    </source>
</evidence>
<evidence type="ECO:0000259" key="3">
    <source>
        <dbReference type="Pfam" id="PF11797"/>
    </source>
</evidence>
<keyword evidence="1" id="KW-1133">Transmembrane helix</keyword>
<keyword evidence="1" id="KW-0472">Membrane</keyword>
<feature type="domain" description="WxL Interacting Protein host binding" evidence="3">
    <location>
        <begin position="142"/>
        <end position="278"/>
    </location>
</feature>
<keyword evidence="1" id="KW-0812">Transmembrane</keyword>
<reference evidence="4 5" key="1">
    <citation type="submission" date="2020-06" db="EMBL/GenBank/DDBJ databases">
        <title>Draft genome sequence of Lactic acid bacteria from Okinawan-style tofu.</title>
        <authorList>
            <person name="Takara I."/>
            <person name="Ikematsu S."/>
        </authorList>
    </citation>
    <scope>NUCLEOTIDE SEQUENCE [LARGE SCALE GENOMIC DNA]</scope>
    <source>
        <strain evidence="5">lg38</strain>
    </source>
</reference>
<dbReference type="Pfam" id="PF06030">
    <property type="entry name" value="WxLIP_PGBD"/>
    <property type="match status" value="1"/>
</dbReference>
<dbReference type="InterPro" id="IPR021759">
    <property type="entry name" value="WxLIP_HBD"/>
</dbReference>